<protein>
    <submittedName>
        <fullName evidence="2">Uncharacterized protein</fullName>
    </submittedName>
</protein>
<dbReference type="NCBIfam" id="TIGR02532">
    <property type="entry name" value="IV_pilin_GFxxxE"/>
    <property type="match status" value="1"/>
</dbReference>
<gene>
    <name evidence="2" type="ORF">COT99_03980</name>
</gene>
<evidence type="ECO:0000256" key="1">
    <source>
        <dbReference type="SAM" id="Phobius"/>
    </source>
</evidence>
<name>A0A2H0V196_9BACT</name>
<sequence>MKNLIKKNLGFTQAPLFRKVGAGFTLIELLIVISIIGVLSSFSVVSFNDARAKARDAKRLSDVRQMANVLAIVGTEGVTAALLEGCAAGSAEKNVMDCTGPDKLTQFNRFSDPSISDPSNNAYICAAGLNKPCQYSFTVGSTNVANAEIYFYLETSVAGLERGLHYISSEGVFDAL</sequence>
<proteinExistence type="predicted"/>
<comment type="caution">
    <text evidence="2">The sequence shown here is derived from an EMBL/GenBank/DDBJ whole genome shotgun (WGS) entry which is preliminary data.</text>
</comment>
<dbReference type="Gene3D" id="3.30.700.10">
    <property type="entry name" value="Glycoprotein, Type 4 Pilin"/>
    <property type="match status" value="1"/>
</dbReference>
<dbReference type="InterPro" id="IPR045584">
    <property type="entry name" value="Pilin-like"/>
</dbReference>
<dbReference type="Proteomes" id="UP000228626">
    <property type="component" value="Unassembled WGS sequence"/>
</dbReference>
<dbReference type="InterPro" id="IPR012902">
    <property type="entry name" value="N_methyl_site"/>
</dbReference>
<dbReference type="Pfam" id="PF07963">
    <property type="entry name" value="N_methyl"/>
    <property type="match status" value="1"/>
</dbReference>
<reference evidence="3" key="1">
    <citation type="submission" date="2017-09" db="EMBL/GenBank/DDBJ databases">
        <title>Depth-based differentiation of microbial function through sediment-hosted aquifers and enrichment of novel symbionts in the deep terrestrial subsurface.</title>
        <authorList>
            <person name="Probst A.J."/>
            <person name="Ladd B."/>
            <person name="Jarett J.K."/>
            <person name="Geller-Mcgrath D.E."/>
            <person name="Sieber C.M.K."/>
            <person name="Emerson J.B."/>
            <person name="Anantharaman K."/>
            <person name="Thomas B.C."/>
            <person name="Malmstrom R."/>
            <person name="Stieglmeier M."/>
            <person name="Klingl A."/>
            <person name="Woyke T."/>
            <person name="Ryan C.M."/>
            <person name="Banfield J.F."/>
        </authorList>
    </citation>
    <scope>NUCLEOTIDE SEQUENCE [LARGE SCALE GENOMIC DNA]</scope>
</reference>
<organism evidence="2 3">
    <name type="scientific">Candidatus Falkowbacteria bacterium CG10_big_fil_rev_8_21_14_0_10_43_10</name>
    <dbReference type="NCBI Taxonomy" id="1974567"/>
    <lineage>
        <taxon>Bacteria</taxon>
        <taxon>Candidatus Falkowiibacteriota</taxon>
    </lineage>
</organism>
<evidence type="ECO:0000313" key="3">
    <source>
        <dbReference type="Proteomes" id="UP000228626"/>
    </source>
</evidence>
<dbReference type="SUPFAM" id="SSF54523">
    <property type="entry name" value="Pili subunits"/>
    <property type="match status" value="1"/>
</dbReference>
<dbReference type="EMBL" id="PFAR01000047">
    <property type="protein sequence ID" value="PIR92856.1"/>
    <property type="molecule type" value="Genomic_DNA"/>
</dbReference>
<keyword evidence="1" id="KW-0472">Membrane</keyword>
<evidence type="ECO:0000313" key="2">
    <source>
        <dbReference type="EMBL" id="PIR92856.1"/>
    </source>
</evidence>
<feature type="transmembrane region" description="Helical" evidence="1">
    <location>
        <begin position="20"/>
        <end position="45"/>
    </location>
</feature>
<keyword evidence="1" id="KW-1133">Transmembrane helix</keyword>
<dbReference type="PROSITE" id="PS00409">
    <property type="entry name" value="PROKAR_NTER_METHYL"/>
    <property type="match status" value="1"/>
</dbReference>
<dbReference type="AlphaFoldDB" id="A0A2H0V196"/>
<keyword evidence="1" id="KW-0812">Transmembrane</keyword>
<accession>A0A2H0V196</accession>